<dbReference type="Pfam" id="PF05105">
    <property type="entry name" value="Phage_holin_4_1"/>
    <property type="match status" value="1"/>
</dbReference>
<evidence type="ECO:0000256" key="2">
    <source>
        <dbReference type="ARBA" id="ARBA00022692"/>
    </source>
</evidence>
<feature type="transmembrane region" description="Helical" evidence="5">
    <location>
        <begin position="32"/>
        <end position="50"/>
    </location>
</feature>
<dbReference type="NCBIfam" id="TIGR01593">
    <property type="entry name" value="holin_tox_secr"/>
    <property type="match status" value="1"/>
</dbReference>
<evidence type="ECO:0000256" key="5">
    <source>
        <dbReference type="SAM" id="Phobius"/>
    </source>
</evidence>
<reference evidence="6" key="1">
    <citation type="journal article" date="2021" name="Proc. Natl. Acad. Sci. U.S.A.">
        <title>A Catalog of Tens of Thousands of Viruses from Human Metagenomes Reveals Hidden Associations with Chronic Diseases.</title>
        <authorList>
            <person name="Tisza M.J."/>
            <person name="Buck C.B."/>
        </authorList>
    </citation>
    <scope>NUCLEOTIDE SEQUENCE</scope>
    <source>
        <strain evidence="6">CtQ0C17</strain>
    </source>
</reference>
<evidence type="ECO:0000256" key="1">
    <source>
        <dbReference type="ARBA" id="ARBA00004301"/>
    </source>
</evidence>
<keyword evidence="2 5" id="KW-0812">Transmembrane</keyword>
<dbReference type="GO" id="GO:0033644">
    <property type="term" value="C:host cell membrane"/>
    <property type="evidence" value="ECO:0007669"/>
    <property type="project" value="UniProtKB-SubCell"/>
</dbReference>
<sequence>MAKYFNKLSIVIAAIGGWLAGIMGGWDMLLKTIVALVVLDYITGFIKGIYTKSLSSEVGFKGLLKKIMIFIVIAAAYQIQLLLGESIKLREIVIMFFICNEGLSLVENAAVLIPMPARFKDALLQLRDKTSGEDGGSNEKD</sequence>
<evidence type="ECO:0000313" key="6">
    <source>
        <dbReference type="EMBL" id="DAD92258.1"/>
    </source>
</evidence>
<proteinExistence type="predicted"/>
<evidence type="ECO:0000256" key="4">
    <source>
        <dbReference type="ARBA" id="ARBA00023136"/>
    </source>
</evidence>
<keyword evidence="4 5" id="KW-0472">Membrane</keyword>
<comment type="subcellular location">
    <subcellularLocation>
        <location evidence="1">Host membrane</location>
        <topology evidence="1">Multi-pass membrane protein</topology>
    </subcellularLocation>
</comment>
<name>A0A8S5NDC1_9CAUD</name>
<protein>
    <submittedName>
        <fullName evidence="6">Holin</fullName>
    </submittedName>
</protein>
<feature type="transmembrane region" description="Helical" evidence="5">
    <location>
        <begin position="7"/>
        <end position="26"/>
    </location>
</feature>
<feature type="transmembrane region" description="Helical" evidence="5">
    <location>
        <begin position="92"/>
        <end position="113"/>
    </location>
</feature>
<keyword evidence="3 5" id="KW-1133">Transmembrane helix</keyword>
<accession>A0A8S5NDC1</accession>
<dbReference type="EMBL" id="BK015131">
    <property type="protein sequence ID" value="DAD92258.1"/>
    <property type="molecule type" value="Genomic_DNA"/>
</dbReference>
<feature type="transmembrane region" description="Helical" evidence="5">
    <location>
        <begin position="62"/>
        <end position="80"/>
    </location>
</feature>
<evidence type="ECO:0000256" key="3">
    <source>
        <dbReference type="ARBA" id="ARBA00022989"/>
    </source>
</evidence>
<organism evidence="6">
    <name type="scientific">Siphoviridae sp. ctQ0C17</name>
    <dbReference type="NCBI Taxonomy" id="2826325"/>
    <lineage>
        <taxon>Viruses</taxon>
        <taxon>Duplodnaviria</taxon>
        <taxon>Heunggongvirae</taxon>
        <taxon>Uroviricota</taxon>
        <taxon>Caudoviricetes</taxon>
    </lineage>
</organism>
<dbReference type="InterPro" id="IPR006480">
    <property type="entry name" value="Phage_holin_4_1"/>
</dbReference>